<keyword evidence="6 9" id="KW-0067">ATP-binding</keyword>
<dbReference type="Gene3D" id="3.40.50.300">
    <property type="entry name" value="P-loop containing nucleotide triphosphate hydrolases"/>
    <property type="match status" value="1"/>
</dbReference>
<comment type="similarity">
    <text evidence="1">Belongs to the ABC transporter superfamily.</text>
</comment>
<dbReference type="InterPro" id="IPR003593">
    <property type="entry name" value="AAA+_ATPase"/>
</dbReference>
<evidence type="ECO:0000256" key="1">
    <source>
        <dbReference type="ARBA" id="ARBA00005417"/>
    </source>
</evidence>
<dbReference type="AlphaFoldDB" id="A0A643FJU3"/>
<dbReference type="SUPFAM" id="SSF52540">
    <property type="entry name" value="P-loop containing nucleoside triphosphate hydrolases"/>
    <property type="match status" value="1"/>
</dbReference>
<dbReference type="GO" id="GO:0015807">
    <property type="term" value="P:L-amino acid transport"/>
    <property type="evidence" value="ECO:0007669"/>
    <property type="project" value="TreeGrafter"/>
</dbReference>
<dbReference type="InterPro" id="IPR052156">
    <property type="entry name" value="BCAA_Transport_ATP-bd_LivF"/>
</dbReference>
<keyword evidence="3" id="KW-1003">Cell membrane</keyword>
<dbReference type="PROSITE" id="PS00211">
    <property type="entry name" value="ABC_TRANSPORTER_1"/>
    <property type="match status" value="1"/>
</dbReference>
<dbReference type="EMBL" id="CP062804">
    <property type="protein sequence ID" value="QOT80144.1"/>
    <property type="molecule type" value="Genomic_DNA"/>
</dbReference>
<evidence type="ECO:0000256" key="4">
    <source>
        <dbReference type="ARBA" id="ARBA00022519"/>
    </source>
</evidence>
<keyword evidence="7" id="KW-0029">Amino-acid transport</keyword>
<keyword evidence="4" id="KW-0472">Membrane</keyword>
<dbReference type="PANTHER" id="PTHR43820">
    <property type="entry name" value="HIGH-AFFINITY BRANCHED-CHAIN AMINO ACID TRANSPORT ATP-BINDING PROTEIN LIVF"/>
    <property type="match status" value="1"/>
</dbReference>
<accession>A0A643FJU3</accession>
<gene>
    <name evidence="9" type="ORF">F7R26_021950</name>
</gene>
<sequence>MLSIHELDAYYGDFQALFALSLTIQQGESVAIIGANGAGKSTLLKAISGALPVRHGAIRLREHSLGHDNAAQVVRKGIALVPEGRRMFPSLSVEENLQIGAYARRPGPWNLGRVYTMFPRLAERRRQNVTSLSGGEQQMVAIGRALMSNPSMLMCDELSLGLAPKIIREMYGHLATLKEEGTTLLIVEQDIHQALRFSDRYYCMQKGRVTLSGQSASASKDEIGRAYFGEQQ</sequence>
<dbReference type="GO" id="GO:0005524">
    <property type="term" value="F:ATP binding"/>
    <property type="evidence" value="ECO:0007669"/>
    <property type="project" value="UniProtKB-KW"/>
</dbReference>
<dbReference type="Proteomes" id="UP000397656">
    <property type="component" value="Chromosome 2"/>
</dbReference>
<dbReference type="GO" id="GO:0015658">
    <property type="term" value="F:branched-chain amino acid transmembrane transporter activity"/>
    <property type="evidence" value="ECO:0007669"/>
    <property type="project" value="TreeGrafter"/>
</dbReference>
<dbReference type="InterPro" id="IPR003439">
    <property type="entry name" value="ABC_transporter-like_ATP-bd"/>
</dbReference>
<keyword evidence="4" id="KW-0997">Cell inner membrane</keyword>
<dbReference type="InterPro" id="IPR027417">
    <property type="entry name" value="P-loop_NTPase"/>
</dbReference>
<evidence type="ECO:0000256" key="2">
    <source>
        <dbReference type="ARBA" id="ARBA00022448"/>
    </source>
</evidence>
<reference evidence="9 10" key="1">
    <citation type="submission" date="2020-10" db="EMBL/GenBank/DDBJ databases">
        <title>Complete genome sequence of Cupriavidus basilensis CCUG 49340T.</title>
        <authorList>
            <person name="Salva-Serra F."/>
            <person name="Donoso R.A."/>
            <person name="Cho K.H."/>
            <person name="Yoo J.A."/>
            <person name="Lee K."/>
            <person name="Yoon S.-H."/>
            <person name="Perez-Pantoja D."/>
            <person name="Moore E.R.B."/>
        </authorList>
    </citation>
    <scope>NUCLEOTIDE SEQUENCE [LARGE SCALE GENOMIC DNA]</scope>
    <source>
        <strain evidence="10">CCUG 49340</strain>
    </source>
</reference>
<proteinExistence type="inferred from homology"/>
<dbReference type="SMART" id="SM00382">
    <property type="entry name" value="AAA"/>
    <property type="match status" value="1"/>
</dbReference>
<dbReference type="CDD" id="cd03224">
    <property type="entry name" value="ABC_TM1139_LivF_branched"/>
    <property type="match status" value="1"/>
</dbReference>
<organism evidence="9 10">
    <name type="scientific">Cupriavidus basilensis</name>
    <dbReference type="NCBI Taxonomy" id="68895"/>
    <lineage>
        <taxon>Bacteria</taxon>
        <taxon>Pseudomonadati</taxon>
        <taxon>Pseudomonadota</taxon>
        <taxon>Betaproteobacteria</taxon>
        <taxon>Burkholderiales</taxon>
        <taxon>Burkholderiaceae</taxon>
        <taxon>Cupriavidus</taxon>
    </lineage>
</organism>
<feature type="domain" description="ABC transporter" evidence="8">
    <location>
        <begin position="2"/>
        <end position="231"/>
    </location>
</feature>
<dbReference type="PANTHER" id="PTHR43820:SF4">
    <property type="entry name" value="HIGH-AFFINITY BRANCHED-CHAIN AMINO ACID TRANSPORT ATP-BINDING PROTEIN LIVF"/>
    <property type="match status" value="1"/>
</dbReference>
<evidence type="ECO:0000313" key="9">
    <source>
        <dbReference type="EMBL" id="QOT80144.1"/>
    </source>
</evidence>
<keyword evidence="2" id="KW-0813">Transport</keyword>
<dbReference type="GO" id="GO:0016887">
    <property type="term" value="F:ATP hydrolysis activity"/>
    <property type="evidence" value="ECO:0007669"/>
    <property type="project" value="InterPro"/>
</dbReference>
<evidence type="ECO:0000313" key="10">
    <source>
        <dbReference type="Proteomes" id="UP000397656"/>
    </source>
</evidence>
<evidence type="ECO:0000256" key="6">
    <source>
        <dbReference type="ARBA" id="ARBA00022840"/>
    </source>
</evidence>
<protein>
    <submittedName>
        <fullName evidence="9">ABC transporter ATP-binding protein</fullName>
    </submittedName>
</protein>
<name>A0A643FJU3_9BURK</name>
<dbReference type="Pfam" id="PF00005">
    <property type="entry name" value="ABC_tran"/>
    <property type="match status" value="1"/>
</dbReference>
<evidence type="ECO:0000256" key="5">
    <source>
        <dbReference type="ARBA" id="ARBA00022741"/>
    </source>
</evidence>
<evidence type="ECO:0000256" key="7">
    <source>
        <dbReference type="ARBA" id="ARBA00022970"/>
    </source>
</evidence>
<dbReference type="GeneID" id="98403597"/>
<keyword evidence="5" id="KW-0547">Nucleotide-binding</keyword>
<dbReference type="RefSeq" id="WP_150992328.1">
    <property type="nucleotide sequence ID" value="NZ_CP062804.1"/>
</dbReference>
<dbReference type="InterPro" id="IPR017871">
    <property type="entry name" value="ABC_transporter-like_CS"/>
</dbReference>
<evidence type="ECO:0000256" key="3">
    <source>
        <dbReference type="ARBA" id="ARBA00022475"/>
    </source>
</evidence>
<evidence type="ECO:0000259" key="8">
    <source>
        <dbReference type="PROSITE" id="PS50893"/>
    </source>
</evidence>
<dbReference type="PROSITE" id="PS50893">
    <property type="entry name" value="ABC_TRANSPORTER_2"/>
    <property type="match status" value="1"/>
</dbReference>